<organism evidence="2 3">
    <name type="scientific">Gulo gulo</name>
    <name type="common">Wolverine</name>
    <name type="synonym">Gluton</name>
    <dbReference type="NCBI Taxonomy" id="48420"/>
    <lineage>
        <taxon>Eukaryota</taxon>
        <taxon>Metazoa</taxon>
        <taxon>Chordata</taxon>
        <taxon>Craniata</taxon>
        <taxon>Vertebrata</taxon>
        <taxon>Euteleostomi</taxon>
        <taxon>Mammalia</taxon>
        <taxon>Eutheria</taxon>
        <taxon>Laurasiatheria</taxon>
        <taxon>Carnivora</taxon>
        <taxon>Caniformia</taxon>
        <taxon>Musteloidea</taxon>
        <taxon>Mustelidae</taxon>
        <taxon>Guloninae</taxon>
        <taxon>Gulo</taxon>
    </lineage>
</organism>
<keyword evidence="3" id="KW-1185">Reference proteome</keyword>
<dbReference type="EMBL" id="CYRY02031030">
    <property type="protein sequence ID" value="VCX05338.1"/>
    <property type="molecule type" value="Genomic_DNA"/>
</dbReference>
<keyword evidence="1" id="KW-1133">Transmembrane helix</keyword>
<comment type="caution">
    <text evidence="2">The sequence shown here is derived from an EMBL/GenBank/DDBJ whole genome shotgun (WGS) entry which is preliminary data.</text>
</comment>
<feature type="transmembrane region" description="Helical" evidence="1">
    <location>
        <begin position="12"/>
        <end position="32"/>
    </location>
</feature>
<proteinExistence type="predicted"/>
<protein>
    <submittedName>
        <fullName evidence="2">Uncharacterized protein</fullName>
    </submittedName>
</protein>
<reference evidence="2 3" key="1">
    <citation type="submission" date="2018-10" db="EMBL/GenBank/DDBJ databases">
        <authorList>
            <person name="Ekblom R."/>
            <person name="Jareborg N."/>
        </authorList>
    </citation>
    <scope>NUCLEOTIDE SEQUENCE [LARGE SCALE GENOMIC DNA]</scope>
    <source>
        <tissue evidence="2">Muscle</tissue>
    </source>
</reference>
<sequence>MKCWAAPPHTRYLCHATAGVIGAAGPIVRILMRKKCHLAKSREHRQGCMNWMASVLEDSQESTSW</sequence>
<dbReference type="AlphaFoldDB" id="A0A9X9Q3U6"/>
<gene>
    <name evidence="2" type="ORF">BN2614_LOCUS3</name>
</gene>
<evidence type="ECO:0000313" key="3">
    <source>
        <dbReference type="Proteomes" id="UP000269945"/>
    </source>
</evidence>
<evidence type="ECO:0000256" key="1">
    <source>
        <dbReference type="SAM" id="Phobius"/>
    </source>
</evidence>
<keyword evidence="1" id="KW-0472">Membrane</keyword>
<evidence type="ECO:0000313" key="2">
    <source>
        <dbReference type="EMBL" id="VCX05338.1"/>
    </source>
</evidence>
<dbReference type="Proteomes" id="UP000269945">
    <property type="component" value="Unassembled WGS sequence"/>
</dbReference>
<keyword evidence="1" id="KW-0812">Transmembrane</keyword>
<name>A0A9X9Q3U6_GULGU</name>
<accession>A0A9X9Q3U6</accession>